<evidence type="ECO:0000313" key="1">
    <source>
        <dbReference type="EMBL" id="RXH77399.1"/>
    </source>
</evidence>
<proteinExistence type="predicted"/>
<protein>
    <submittedName>
        <fullName evidence="1">Uncharacterized protein</fullName>
    </submittedName>
</protein>
<evidence type="ECO:0000313" key="2">
    <source>
        <dbReference type="Proteomes" id="UP000290289"/>
    </source>
</evidence>
<sequence length="63" mass="6754">MWPPLPSDLSFRGCERGVMGDAARSRGGIACAFAWSDSRPFVSLVQLVSSILTPAERVEGFAP</sequence>
<reference evidence="1 2" key="1">
    <citation type="submission" date="2018-10" db="EMBL/GenBank/DDBJ databases">
        <title>A high-quality apple genome assembly.</title>
        <authorList>
            <person name="Hu J."/>
        </authorList>
    </citation>
    <scope>NUCLEOTIDE SEQUENCE [LARGE SCALE GENOMIC DNA]</scope>
    <source>
        <strain evidence="2">cv. HFTH1</strain>
        <tissue evidence="1">Young leaf</tissue>
    </source>
</reference>
<dbReference type="EMBL" id="RDQH01000340">
    <property type="protein sequence ID" value="RXH77399.1"/>
    <property type="molecule type" value="Genomic_DNA"/>
</dbReference>
<dbReference type="AlphaFoldDB" id="A0A498I3C7"/>
<gene>
    <name evidence="1" type="ORF">DVH24_023673</name>
</gene>
<organism evidence="1 2">
    <name type="scientific">Malus domestica</name>
    <name type="common">Apple</name>
    <name type="synonym">Pyrus malus</name>
    <dbReference type="NCBI Taxonomy" id="3750"/>
    <lineage>
        <taxon>Eukaryota</taxon>
        <taxon>Viridiplantae</taxon>
        <taxon>Streptophyta</taxon>
        <taxon>Embryophyta</taxon>
        <taxon>Tracheophyta</taxon>
        <taxon>Spermatophyta</taxon>
        <taxon>Magnoliopsida</taxon>
        <taxon>eudicotyledons</taxon>
        <taxon>Gunneridae</taxon>
        <taxon>Pentapetalae</taxon>
        <taxon>rosids</taxon>
        <taxon>fabids</taxon>
        <taxon>Rosales</taxon>
        <taxon>Rosaceae</taxon>
        <taxon>Amygdaloideae</taxon>
        <taxon>Maleae</taxon>
        <taxon>Malus</taxon>
    </lineage>
</organism>
<name>A0A498I3C7_MALDO</name>
<comment type="caution">
    <text evidence="1">The sequence shown here is derived from an EMBL/GenBank/DDBJ whole genome shotgun (WGS) entry which is preliminary data.</text>
</comment>
<accession>A0A498I3C7</accession>
<dbReference type="Proteomes" id="UP000290289">
    <property type="component" value="Chromosome 14"/>
</dbReference>
<keyword evidence="2" id="KW-1185">Reference proteome</keyword>